<name>L5MAX9_MYODS</name>
<dbReference type="AlphaFoldDB" id="L5MAX9"/>
<organism evidence="2 3">
    <name type="scientific">Myotis davidii</name>
    <name type="common">David's myotis</name>
    <dbReference type="NCBI Taxonomy" id="225400"/>
    <lineage>
        <taxon>Eukaryota</taxon>
        <taxon>Metazoa</taxon>
        <taxon>Chordata</taxon>
        <taxon>Craniata</taxon>
        <taxon>Vertebrata</taxon>
        <taxon>Euteleostomi</taxon>
        <taxon>Mammalia</taxon>
        <taxon>Eutheria</taxon>
        <taxon>Laurasiatheria</taxon>
        <taxon>Chiroptera</taxon>
        <taxon>Yangochiroptera</taxon>
        <taxon>Vespertilionidae</taxon>
        <taxon>Myotis</taxon>
    </lineage>
</organism>
<evidence type="ECO:0000313" key="3">
    <source>
        <dbReference type="Proteomes" id="UP000010556"/>
    </source>
</evidence>
<gene>
    <name evidence="2" type="ORF">MDA_GLEAN10016058</name>
</gene>
<dbReference type="EMBL" id="KB102794">
    <property type="protein sequence ID" value="ELK34903.1"/>
    <property type="molecule type" value="Genomic_DNA"/>
</dbReference>
<evidence type="ECO:0000256" key="1">
    <source>
        <dbReference type="SAM" id="MobiDB-lite"/>
    </source>
</evidence>
<feature type="region of interest" description="Disordered" evidence="1">
    <location>
        <begin position="25"/>
        <end position="58"/>
    </location>
</feature>
<evidence type="ECO:0000313" key="2">
    <source>
        <dbReference type="EMBL" id="ELK34903.1"/>
    </source>
</evidence>
<sequence length="58" mass="6213">MGLATVPGPLLPLVRPGTRAEWASGRGVPLAGWKEPSPLQLPRGEGSWPDLSQKPRFP</sequence>
<reference evidence="3" key="1">
    <citation type="journal article" date="2013" name="Science">
        <title>Comparative analysis of bat genomes provides insight into the evolution of flight and immunity.</title>
        <authorList>
            <person name="Zhang G."/>
            <person name="Cowled C."/>
            <person name="Shi Z."/>
            <person name="Huang Z."/>
            <person name="Bishop-Lilly K.A."/>
            <person name="Fang X."/>
            <person name="Wynne J.W."/>
            <person name="Xiong Z."/>
            <person name="Baker M.L."/>
            <person name="Zhao W."/>
            <person name="Tachedjian M."/>
            <person name="Zhu Y."/>
            <person name="Zhou P."/>
            <person name="Jiang X."/>
            <person name="Ng J."/>
            <person name="Yang L."/>
            <person name="Wu L."/>
            <person name="Xiao J."/>
            <person name="Feng Y."/>
            <person name="Chen Y."/>
            <person name="Sun X."/>
            <person name="Zhang Y."/>
            <person name="Marsh G.A."/>
            <person name="Crameri G."/>
            <person name="Broder C.C."/>
            <person name="Frey K.G."/>
            <person name="Wang L.F."/>
            <person name="Wang J."/>
        </authorList>
    </citation>
    <scope>NUCLEOTIDE SEQUENCE [LARGE SCALE GENOMIC DNA]</scope>
</reference>
<keyword evidence="3" id="KW-1185">Reference proteome</keyword>
<dbReference type="Proteomes" id="UP000010556">
    <property type="component" value="Unassembled WGS sequence"/>
</dbReference>
<protein>
    <submittedName>
        <fullName evidence="2">Uncharacterized protein</fullName>
    </submittedName>
</protein>
<proteinExistence type="predicted"/>
<accession>L5MAX9</accession>